<feature type="compositionally biased region" description="Basic and acidic residues" evidence="1">
    <location>
        <begin position="867"/>
        <end position="889"/>
    </location>
</feature>
<comment type="caution">
    <text evidence="2">The sequence shown here is derived from an EMBL/GenBank/DDBJ whole genome shotgun (WGS) entry which is preliminary data.</text>
</comment>
<feature type="region of interest" description="Disordered" evidence="1">
    <location>
        <begin position="486"/>
        <end position="525"/>
    </location>
</feature>
<feature type="region of interest" description="Disordered" evidence="1">
    <location>
        <begin position="822"/>
        <end position="906"/>
    </location>
</feature>
<gene>
    <name evidence="2" type="ORF">DHA2_152772</name>
</gene>
<evidence type="ECO:0000256" key="1">
    <source>
        <dbReference type="SAM" id="MobiDB-lite"/>
    </source>
</evidence>
<organism evidence="2 3">
    <name type="scientific">Giardia intestinalis</name>
    <name type="common">Giardia lamblia</name>
    <dbReference type="NCBI Taxonomy" id="5741"/>
    <lineage>
        <taxon>Eukaryota</taxon>
        <taxon>Metamonada</taxon>
        <taxon>Diplomonadida</taxon>
        <taxon>Hexamitidae</taxon>
        <taxon>Giardiinae</taxon>
        <taxon>Giardia</taxon>
    </lineage>
</organism>
<dbReference type="VEuPathDB" id="GiardiaDB:QR46_2423"/>
<feature type="compositionally biased region" description="Polar residues" evidence="1">
    <location>
        <begin position="830"/>
        <end position="847"/>
    </location>
</feature>
<proteinExistence type="predicted"/>
<dbReference type="VEuPathDB" id="GiardiaDB:GL50803_0090665"/>
<feature type="compositionally biased region" description="Polar residues" evidence="1">
    <location>
        <begin position="890"/>
        <end position="906"/>
    </location>
</feature>
<feature type="compositionally biased region" description="Low complexity" evidence="1">
    <location>
        <begin position="1141"/>
        <end position="1154"/>
    </location>
</feature>
<feature type="compositionally biased region" description="Polar residues" evidence="1">
    <location>
        <begin position="787"/>
        <end position="800"/>
    </location>
</feature>
<reference evidence="3" key="1">
    <citation type="submission" date="2012-02" db="EMBL/GenBank/DDBJ databases">
        <title>Genome sequencing of Giardia lamblia Genotypes A2 and B isolates (DH and GS) and comparative analysis with the genomes of Genotypes A1 and E (WB and Pig).</title>
        <authorList>
            <person name="Adam R."/>
            <person name="Dahlstrom E."/>
            <person name="Martens C."/>
            <person name="Bruno D."/>
            <person name="Barbian K."/>
            <person name="Porcella S.F."/>
            <person name="Nash T."/>
        </authorList>
    </citation>
    <scope>NUCLEOTIDE SEQUENCE</scope>
    <source>
        <strain evidence="3">DH</strain>
    </source>
</reference>
<name>V6TFF5_GIAIN</name>
<feature type="region of interest" description="Disordered" evidence="1">
    <location>
        <begin position="772"/>
        <end position="805"/>
    </location>
</feature>
<feature type="compositionally biased region" description="Basic and acidic residues" evidence="1">
    <location>
        <begin position="1194"/>
        <end position="1208"/>
    </location>
</feature>
<protein>
    <submittedName>
        <fullName evidence="2">Uncharacterized protein</fullName>
    </submittedName>
</protein>
<feature type="compositionally biased region" description="Polar residues" evidence="1">
    <location>
        <begin position="589"/>
        <end position="601"/>
    </location>
</feature>
<feature type="region of interest" description="Disordered" evidence="1">
    <location>
        <begin position="1098"/>
        <end position="1230"/>
    </location>
</feature>
<dbReference type="AlphaFoldDB" id="V6TFF5"/>
<feature type="region of interest" description="Disordered" evidence="1">
    <location>
        <begin position="585"/>
        <end position="609"/>
    </location>
</feature>
<evidence type="ECO:0000313" key="2">
    <source>
        <dbReference type="EMBL" id="ESU37496.1"/>
    </source>
</evidence>
<reference evidence="2 3" key="2">
    <citation type="journal article" date="2013" name="Genome Biol. Evol.">
        <title>Genome sequencing of Giardia lamblia genotypes A2 and B isolates (DH and GS) and comparative analysis with the genomes of genotypes A1 and E (WB and Pig).</title>
        <authorList>
            <person name="Adam R.D."/>
            <person name="Dahlstrom E.W."/>
            <person name="Martens C.A."/>
            <person name="Bruno D.P."/>
            <person name="Barbian K.D."/>
            <person name="Ricklefs S.M."/>
            <person name="Hernandez M.M."/>
            <person name="Narla N.P."/>
            <person name="Patel R.B."/>
            <person name="Porcella S.F."/>
            <person name="Nash T.E."/>
        </authorList>
    </citation>
    <scope>NUCLEOTIDE SEQUENCE [LARGE SCALE GENOMIC DNA]</scope>
    <source>
        <strain evidence="2 3">DH</strain>
    </source>
</reference>
<sequence>MKMHPTRLLDIKLRLLQHIIGSPMSQCMTDLVDLFKALSMELSLEKFEDCAGVGDEAVLQDLLPECVCNTQLFKQLLIDLGSLGSTQGFTLSVFPDCTEMHLPTTVVDLGPGSANLYNHLLRTCCRTCLNRCLATGIEGSDLLKFLFADTGKISLLSTDDRKYLILLISGSIFSSAETACPFCTPMSANASSLSQFDQLLPQRQDFIDDIRKFSADFENKHASQFLGYTISPTGINFPASAMHHLYQSNGAELSQCSVQTSRVLDIYLQDSIVIDERASLTAVSEPVTVIDSRPIVELSRMTATSGVGDELVNCSGGNAASLLDTFPTTIPISAKQRTDLSYLSELPIACGITPTVTPGIGRHVDQNTLKLDHMAISNRSPSPIHCFHQAVEPVPISAVTDFYEVDVDNENTEELPFSVGTARATKELSLAQKNAHINTVVMKERQDKTCPIESEPHSHTTMEEEVMVSSLSCILERVPKTKSISNISANNIQKQDKQDRTHLEEGAGLPLSSPSPSPSDAPITSPQPVTAIKVRDSASGIDASTDCCNISIASAQPDLQDSMLKKASSQQQLFSPRAIAVRITKRKSTSLSKKQIHSPNSPQVPPPEQTYTVTRIHRAQPVKNSGLASKSDPASGFPVEVEASVTGANLEHVHELERGSIAYTVSSAIHDAIKLNPMTAVLKVDSIKIDCSVKENKIESVVTGTVEESVLNNTSLSESANAQCTATSVRDSLSSSLPIVPRPPVAAAVAAISVRAVLQGEQLDGSDTFQELTGSVRRQPEDRSESPLVTISAHPSNYASPTLPISPLPSAPQVILETATKEVPIDQENPAATSSISESPLPRNSQIYIPPRPDDLNDSCPPISHAQEPKPEDSTGFAKEEESLTREPTPDSSEIATASLHQQQPAVGCTNVSIPEEIHKVTTDEDALDAGPSAHSIKSINSPEIQDLQDVLREIGNSINSRGASRAASPNHGARSSGMQLVQAIPILVDMLDATEALIPRATAQASIMNIEVSIDEVNGMSSIYDQVIEAEPEPESKEQPSPQLHDTVMSPSQLEADRMQPLNEVHEAMQDTTLPSQGVNPEEVGAILALELQKEEGEVNTHQSHEDSAEEILLNGTPITKSKTRQEKVKRGMCGSRSVSKSGSRLTSRTGSRAISRTTSEIHSEVPSGATSTRASRRLGKIKLSSAANVRDSCSDAKEPATPEPKDPVNLPATSLPESIAPSVDLATH</sequence>
<evidence type="ECO:0000313" key="3">
    <source>
        <dbReference type="Proteomes" id="UP000018320"/>
    </source>
</evidence>
<dbReference type="Proteomes" id="UP000018320">
    <property type="component" value="Unassembled WGS sequence"/>
</dbReference>
<feature type="compositionally biased region" description="Basic and acidic residues" evidence="1">
    <location>
        <begin position="494"/>
        <end position="505"/>
    </location>
</feature>
<dbReference type="EMBL" id="AHGT01000026">
    <property type="protein sequence ID" value="ESU37496.1"/>
    <property type="molecule type" value="Genomic_DNA"/>
</dbReference>
<accession>V6TFF5</accession>
<dbReference type="VEuPathDB" id="GiardiaDB:GL50581_3211"/>
<dbReference type="VEuPathDB" id="GiardiaDB:DHA2_152772"/>
<feature type="compositionally biased region" description="Basic and acidic residues" evidence="1">
    <location>
        <begin position="1098"/>
        <end position="1108"/>
    </location>
</feature>